<accession>A0A2C9D9H6</accession>
<proteinExistence type="predicted"/>
<organism evidence="2 3">
    <name type="scientific">Hartmannibacter diazotrophicus</name>
    <dbReference type="NCBI Taxonomy" id="1482074"/>
    <lineage>
        <taxon>Bacteria</taxon>
        <taxon>Pseudomonadati</taxon>
        <taxon>Pseudomonadota</taxon>
        <taxon>Alphaproteobacteria</taxon>
        <taxon>Hyphomicrobiales</taxon>
        <taxon>Pleomorphomonadaceae</taxon>
        <taxon>Hartmannibacter</taxon>
    </lineage>
</organism>
<keyword evidence="3" id="KW-1185">Reference proteome</keyword>
<dbReference type="AlphaFoldDB" id="A0A2C9D9H6"/>
<protein>
    <submittedName>
        <fullName evidence="2">Uncharacterized protein</fullName>
    </submittedName>
</protein>
<gene>
    <name evidence="2" type="ORF">HDIA_3342</name>
</gene>
<keyword evidence="1" id="KW-1133">Transmembrane helix</keyword>
<dbReference type="KEGG" id="hdi:HDIA_3342"/>
<evidence type="ECO:0000313" key="2">
    <source>
        <dbReference type="EMBL" id="SON56883.1"/>
    </source>
</evidence>
<keyword evidence="1" id="KW-0472">Membrane</keyword>
<dbReference type="Proteomes" id="UP000223606">
    <property type="component" value="Chromosome 1"/>
</dbReference>
<keyword evidence="1" id="KW-0812">Transmembrane</keyword>
<reference evidence="3" key="1">
    <citation type="submission" date="2017-09" db="EMBL/GenBank/DDBJ databases">
        <title>Genome sequence of Nannocystis excedens DSM 71.</title>
        <authorList>
            <person name="Blom J."/>
        </authorList>
    </citation>
    <scope>NUCLEOTIDE SEQUENCE [LARGE SCALE GENOMIC DNA]</scope>
    <source>
        <strain evidence="3">type strain: E19</strain>
    </source>
</reference>
<evidence type="ECO:0000313" key="3">
    <source>
        <dbReference type="Proteomes" id="UP000223606"/>
    </source>
</evidence>
<feature type="transmembrane region" description="Helical" evidence="1">
    <location>
        <begin position="6"/>
        <end position="30"/>
    </location>
</feature>
<evidence type="ECO:0000256" key="1">
    <source>
        <dbReference type="SAM" id="Phobius"/>
    </source>
</evidence>
<dbReference type="RefSeq" id="WP_099557213.1">
    <property type="nucleotide sequence ID" value="NZ_LT960614.1"/>
</dbReference>
<sequence length="103" mass="11430">MASFALISGIVFAATVYILMAAGFAMASCMEMVATRKHSRTRLLLTVLASAIWPITGAIVFIYAQLFGSHAHYDQSSDPNVVSIDEQRRERRRQKIMVAKQVP</sequence>
<dbReference type="EMBL" id="LT960614">
    <property type="protein sequence ID" value="SON56883.1"/>
    <property type="molecule type" value="Genomic_DNA"/>
</dbReference>
<name>A0A2C9D9H6_9HYPH</name>
<feature type="transmembrane region" description="Helical" evidence="1">
    <location>
        <begin position="42"/>
        <end position="64"/>
    </location>
</feature>